<dbReference type="EMBL" id="LR797252">
    <property type="protein sequence ID" value="CAB4196609.1"/>
    <property type="molecule type" value="Genomic_DNA"/>
</dbReference>
<organism evidence="1">
    <name type="scientific">uncultured Caudovirales phage</name>
    <dbReference type="NCBI Taxonomy" id="2100421"/>
    <lineage>
        <taxon>Viruses</taxon>
        <taxon>Duplodnaviria</taxon>
        <taxon>Heunggongvirae</taxon>
        <taxon>Uroviricota</taxon>
        <taxon>Caudoviricetes</taxon>
        <taxon>Peduoviridae</taxon>
        <taxon>Maltschvirus</taxon>
        <taxon>Maltschvirus maltsch</taxon>
    </lineage>
</organism>
<sequence>MKNIVCKYCGYECERVSNRLQDEDIIPRWFQCSICDVSYFALGNLIKIISLHADINDKMYCIDLNYDKNETIIYNFPGNFKPSELVANISGITESITPQNIKEKIKVYLTFI</sequence>
<gene>
    <name evidence="1" type="ORF">UFOVP1290_129</name>
</gene>
<reference evidence="1" key="1">
    <citation type="submission" date="2020-05" db="EMBL/GenBank/DDBJ databases">
        <authorList>
            <person name="Chiriac C."/>
            <person name="Salcher M."/>
            <person name="Ghai R."/>
            <person name="Kavagutti S V."/>
        </authorList>
    </citation>
    <scope>NUCLEOTIDE SEQUENCE</scope>
</reference>
<accession>A0A6J5RHX6</accession>
<name>A0A6J5RHX6_9CAUD</name>
<proteinExistence type="predicted"/>
<protein>
    <submittedName>
        <fullName evidence="1">Uncharacterized protein</fullName>
    </submittedName>
</protein>
<evidence type="ECO:0000313" key="1">
    <source>
        <dbReference type="EMBL" id="CAB4196609.1"/>
    </source>
</evidence>